<evidence type="ECO:0000256" key="1">
    <source>
        <dbReference type="SAM" id="SignalP"/>
    </source>
</evidence>
<dbReference type="AlphaFoldDB" id="A0A843TG02"/>
<keyword evidence="1" id="KW-0732">Signal</keyword>
<gene>
    <name evidence="2" type="ORF">Taro_001982</name>
</gene>
<reference evidence="2" key="1">
    <citation type="submission" date="2017-07" db="EMBL/GenBank/DDBJ databases">
        <title>Taro Niue Genome Assembly and Annotation.</title>
        <authorList>
            <person name="Atibalentja N."/>
            <person name="Keating K."/>
            <person name="Fields C.J."/>
        </authorList>
    </citation>
    <scope>NUCLEOTIDE SEQUENCE</scope>
    <source>
        <strain evidence="2">Niue_2</strain>
        <tissue evidence="2">Leaf</tissue>
    </source>
</reference>
<name>A0A843TG02_COLES</name>
<sequence length="97" mass="11245">MGAKFVANLLGFTHFCLGSVDTRSKQVDTNPRFQKTQLPDWDSRSYKPSFQEEVQGNQGESLERSLLCKAREQIQLKRHRRRRISGISDAIKAEHRQ</sequence>
<dbReference type="EMBL" id="NMUH01000044">
    <property type="protein sequence ID" value="MQL69671.1"/>
    <property type="molecule type" value="Genomic_DNA"/>
</dbReference>
<evidence type="ECO:0000313" key="2">
    <source>
        <dbReference type="EMBL" id="MQL69671.1"/>
    </source>
</evidence>
<proteinExistence type="predicted"/>
<dbReference type="Proteomes" id="UP000652761">
    <property type="component" value="Unassembled WGS sequence"/>
</dbReference>
<protein>
    <submittedName>
        <fullName evidence="2">Uncharacterized protein</fullName>
    </submittedName>
</protein>
<keyword evidence="3" id="KW-1185">Reference proteome</keyword>
<comment type="caution">
    <text evidence="2">The sequence shown here is derived from an EMBL/GenBank/DDBJ whole genome shotgun (WGS) entry which is preliminary data.</text>
</comment>
<evidence type="ECO:0000313" key="3">
    <source>
        <dbReference type="Proteomes" id="UP000652761"/>
    </source>
</evidence>
<organism evidence="2 3">
    <name type="scientific">Colocasia esculenta</name>
    <name type="common">Wild taro</name>
    <name type="synonym">Arum esculentum</name>
    <dbReference type="NCBI Taxonomy" id="4460"/>
    <lineage>
        <taxon>Eukaryota</taxon>
        <taxon>Viridiplantae</taxon>
        <taxon>Streptophyta</taxon>
        <taxon>Embryophyta</taxon>
        <taxon>Tracheophyta</taxon>
        <taxon>Spermatophyta</taxon>
        <taxon>Magnoliopsida</taxon>
        <taxon>Liliopsida</taxon>
        <taxon>Araceae</taxon>
        <taxon>Aroideae</taxon>
        <taxon>Colocasieae</taxon>
        <taxon>Colocasia</taxon>
    </lineage>
</organism>
<accession>A0A843TG02</accession>
<feature type="chain" id="PRO_5032473715" evidence="1">
    <location>
        <begin position="19"/>
        <end position="97"/>
    </location>
</feature>
<feature type="signal peptide" evidence="1">
    <location>
        <begin position="1"/>
        <end position="18"/>
    </location>
</feature>